<comment type="similarity">
    <text evidence="1 2">Belongs to the glycosyl hydrolase 31 family.</text>
</comment>
<dbReference type="EMBL" id="JAJITD010000021">
    <property type="protein sequence ID" value="MCC8396872.1"/>
    <property type="molecule type" value="Genomic_DNA"/>
</dbReference>
<dbReference type="SUPFAM" id="SSF74650">
    <property type="entry name" value="Galactose mutarotase-like"/>
    <property type="match status" value="1"/>
</dbReference>
<evidence type="ECO:0000259" key="3">
    <source>
        <dbReference type="Pfam" id="PF01055"/>
    </source>
</evidence>
<feature type="domain" description="Glycoside hydrolase family 31 TIM barrel" evidence="3">
    <location>
        <begin position="244"/>
        <end position="569"/>
    </location>
</feature>
<dbReference type="Pfam" id="PF21365">
    <property type="entry name" value="Glyco_hydro_31_3rd"/>
    <property type="match status" value="1"/>
</dbReference>
<protein>
    <submittedName>
        <fullName evidence="5">Alpha-glucosidase</fullName>
        <ecNumber evidence="5">3.2.1.20</ecNumber>
    </submittedName>
</protein>
<dbReference type="SUPFAM" id="SSF51011">
    <property type="entry name" value="Glycosyl hydrolase domain"/>
    <property type="match status" value="1"/>
</dbReference>
<dbReference type="Gene3D" id="2.60.40.1760">
    <property type="entry name" value="glycosyl hydrolase (family 31)"/>
    <property type="match status" value="1"/>
</dbReference>
<dbReference type="NCBIfam" id="NF007746">
    <property type="entry name" value="PRK10426.1"/>
    <property type="match status" value="1"/>
</dbReference>
<name>A0ABS8K3Y3_9BURK</name>
<dbReference type="CDD" id="cd14752">
    <property type="entry name" value="GH31_N"/>
    <property type="match status" value="1"/>
</dbReference>
<dbReference type="Proteomes" id="UP001431019">
    <property type="component" value="Unassembled WGS sequence"/>
</dbReference>
<sequence>MDWQIESSGQANASVVLRIANRTLFEHTPQAPAVFVGHGTPTVEMYRGNFDISDYVDERVALHDARLTHEADGSVRIELARQAGAPAELTIVARRSANGATLELSGDASLNRVWWRVPAEAEEHVWGCGEQMSYFDLRGRHFPLWTSEPGVGRDKSTHLTWQADVTAKAGGDYYHTNYPQPTFVSSRKYCLHAETTAYADFDFRHDDWHELQFWAVPARLEFIVADDFVSLVERVSLRFGRQPALPDWALDGAILGLKNGREHAQQIFEASRAAGVAVSGLWCEDWAGIRQTSFGKRLFWNWRWNDERYPDHQAWVAQLKQDGVRFLGYVNPYLCNDGSLYEEARAAGYLATAVDGGDYLVDFGEFDCGVVDFTNPAAARWFEQRVIRGEMLERGIDGWMADFGEYLPTDLALANGVDAMLMHNAWPTLWAEVNARAIARAGRTGDALFFMRAGYTGVQAHCPLLWAGDQSVDFTRHDGLQTVICGALSSGLLGNAYHHSDIGGYTSLFGNVRTPELFQRWAEMAAFTPVMRTHEGNRPAENFQFWQDAGVLAHFARMTRLFVALKPYVQGLVDEAAARGLPLQRPLFLHYEHDAATYAIQDQYLYGRDLLVAPVHAADTSEWSAYLPAGDQWTHLWRGVDYDGGQRVTVAAPLGEPPVFVRRGAARAAQWLALAKDL</sequence>
<dbReference type="RefSeq" id="WP_230513148.1">
    <property type="nucleotide sequence ID" value="NZ_JAJITD010000021.1"/>
</dbReference>
<reference evidence="5 6" key="1">
    <citation type="submission" date="2021-11" db="EMBL/GenBank/DDBJ databases">
        <authorList>
            <person name="Oh E.-T."/>
            <person name="Kim S.-B."/>
        </authorList>
    </citation>
    <scope>NUCLEOTIDE SEQUENCE [LARGE SCALE GENOMIC DNA]</scope>
    <source>
        <strain evidence="5 6">MMS20-SJTR3</strain>
    </source>
</reference>
<dbReference type="Gene3D" id="2.60.40.1180">
    <property type="entry name" value="Golgi alpha-mannosidase II"/>
    <property type="match status" value="1"/>
</dbReference>
<dbReference type="Pfam" id="PF01055">
    <property type="entry name" value="Glyco_hydro_31_2nd"/>
    <property type="match status" value="1"/>
</dbReference>
<dbReference type="InterPro" id="IPR000322">
    <property type="entry name" value="Glyco_hydro_31_TIM"/>
</dbReference>
<dbReference type="InterPro" id="IPR013780">
    <property type="entry name" value="Glyco_hydro_b"/>
</dbReference>
<dbReference type="GO" id="GO:0004558">
    <property type="term" value="F:alpha-1,4-glucosidase activity"/>
    <property type="evidence" value="ECO:0007669"/>
    <property type="project" value="UniProtKB-EC"/>
</dbReference>
<evidence type="ECO:0000256" key="1">
    <source>
        <dbReference type="ARBA" id="ARBA00007806"/>
    </source>
</evidence>
<proteinExistence type="inferred from homology"/>
<accession>A0ABS8K3Y3</accession>
<dbReference type="Gene3D" id="3.20.20.80">
    <property type="entry name" value="Glycosidases"/>
    <property type="match status" value="1"/>
</dbReference>
<keyword evidence="2 5" id="KW-0378">Hydrolase</keyword>
<comment type="caution">
    <text evidence="5">The sequence shown here is derived from an EMBL/GenBank/DDBJ whole genome shotgun (WGS) entry which is preliminary data.</text>
</comment>
<dbReference type="PANTHER" id="PTHR46959">
    <property type="entry name" value="SULFOQUINOVOSIDASE"/>
    <property type="match status" value="1"/>
</dbReference>
<keyword evidence="2 5" id="KW-0326">Glycosidase</keyword>
<dbReference type="InterPro" id="IPR011013">
    <property type="entry name" value="Gal_mutarotase_sf_dom"/>
</dbReference>
<dbReference type="InterPro" id="IPR044112">
    <property type="entry name" value="YihQ_TIM-like"/>
</dbReference>
<evidence type="ECO:0000313" key="6">
    <source>
        <dbReference type="Proteomes" id="UP001431019"/>
    </source>
</evidence>
<dbReference type="InterPro" id="IPR048395">
    <property type="entry name" value="Glyco_hydro_31_C"/>
</dbReference>
<dbReference type="InterPro" id="IPR017853">
    <property type="entry name" value="GH"/>
</dbReference>
<evidence type="ECO:0000313" key="5">
    <source>
        <dbReference type="EMBL" id="MCC8396872.1"/>
    </source>
</evidence>
<dbReference type="CDD" id="cd06594">
    <property type="entry name" value="GH31_glucosidase_YihQ"/>
    <property type="match status" value="1"/>
</dbReference>
<dbReference type="PANTHER" id="PTHR46959:SF2">
    <property type="entry name" value="SULFOQUINOVOSIDASE"/>
    <property type="match status" value="1"/>
</dbReference>
<dbReference type="EC" id="3.2.1.20" evidence="5"/>
<feature type="domain" description="Glycosyl hydrolase family 31 C-terminal" evidence="4">
    <location>
        <begin position="580"/>
        <end position="665"/>
    </location>
</feature>
<keyword evidence="6" id="KW-1185">Reference proteome</keyword>
<organism evidence="5 6">
    <name type="scientific">Paraburkholderia sejongensis</name>
    <dbReference type="NCBI Taxonomy" id="2886946"/>
    <lineage>
        <taxon>Bacteria</taxon>
        <taxon>Pseudomonadati</taxon>
        <taxon>Pseudomonadota</taxon>
        <taxon>Betaproteobacteria</taxon>
        <taxon>Burkholderiales</taxon>
        <taxon>Burkholderiaceae</taxon>
        <taxon>Paraburkholderia</taxon>
    </lineage>
</organism>
<dbReference type="InterPro" id="IPR052990">
    <property type="entry name" value="Sulfoquinovosidase_GH31"/>
</dbReference>
<gene>
    <name evidence="5" type="ORF">LJ656_30280</name>
</gene>
<evidence type="ECO:0000259" key="4">
    <source>
        <dbReference type="Pfam" id="PF21365"/>
    </source>
</evidence>
<dbReference type="SUPFAM" id="SSF51445">
    <property type="entry name" value="(Trans)glycosidases"/>
    <property type="match status" value="1"/>
</dbReference>
<evidence type="ECO:0000256" key="2">
    <source>
        <dbReference type="RuleBase" id="RU361185"/>
    </source>
</evidence>